<evidence type="ECO:0000313" key="1">
    <source>
        <dbReference type="EMBL" id="KVP97976.1"/>
    </source>
</evidence>
<gene>
    <name evidence="1" type="ORF">WJ96_05240</name>
</gene>
<dbReference type="AlphaFoldDB" id="A0AAW3N1V6"/>
<keyword evidence="2" id="KW-1185">Reference proteome</keyword>
<comment type="caution">
    <text evidence="1">The sequence shown here is derived from an EMBL/GenBank/DDBJ whole genome shotgun (WGS) entry which is preliminary data.</text>
</comment>
<protein>
    <submittedName>
        <fullName evidence="1">Uncharacterized protein</fullName>
    </submittedName>
</protein>
<reference evidence="1 2" key="1">
    <citation type="submission" date="2015-11" db="EMBL/GenBank/DDBJ databases">
        <title>Expanding the genomic diversity of Burkholderia species for the development of highly accurate diagnostics.</title>
        <authorList>
            <person name="Sahl J."/>
            <person name="Keim P."/>
            <person name="Wagner D."/>
        </authorList>
    </citation>
    <scope>NUCLEOTIDE SEQUENCE [LARGE SCALE GENOMIC DNA]</scope>
    <source>
        <strain evidence="1 2">MSMB1808WGS</strain>
    </source>
</reference>
<dbReference type="EMBL" id="LPBJ01000047">
    <property type="protein sequence ID" value="KVP97976.1"/>
    <property type="molecule type" value="Genomic_DNA"/>
</dbReference>
<dbReference type="Proteomes" id="UP000056453">
    <property type="component" value="Unassembled WGS sequence"/>
</dbReference>
<proteinExistence type="predicted"/>
<organism evidence="1 2">
    <name type="scientific">Burkholderia ubonensis</name>
    <dbReference type="NCBI Taxonomy" id="101571"/>
    <lineage>
        <taxon>Bacteria</taxon>
        <taxon>Pseudomonadati</taxon>
        <taxon>Pseudomonadota</taxon>
        <taxon>Betaproteobacteria</taxon>
        <taxon>Burkholderiales</taxon>
        <taxon>Burkholderiaceae</taxon>
        <taxon>Burkholderia</taxon>
        <taxon>Burkholderia cepacia complex</taxon>
    </lineage>
</organism>
<accession>A0AAW3N1V6</accession>
<sequence>MYYRVKIQNLLGTSFGPLHPTTEIATDAAQTMLRVHSAPVRVEVHEMRNPHDKRDTRVVKTLEKLA</sequence>
<evidence type="ECO:0000313" key="2">
    <source>
        <dbReference type="Proteomes" id="UP000056453"/>
    </source>
</evidence>
<name>A0AAW3N1V6_9BURK</name>